<evidence type="ECO:0000313" key="13">
    <source>
        <dbReference type="Proteomes" id="UP000264445"/>
    </source>
</evidence>
<dbReference type="SMART" id="SM00220">
    <property type="entry name" value="S_TKc"/>
    <property type="match status" value="1"/>
</dbReference>
<keyword evidence="8 9" id="KW-0472">Membrane</keyword>
<dbReference type="GO" id="GO:0004672">
    <property type="term" value="F:protein kinase activity"/>
    <property type="evidence" value="ECO:0007669"/>
    <property type="project" value="InterPro"/>
</dbReference>
<feature type="domain" description="Protein kinase" evidence="10">
    <location>
        <begin position="124"/>
        <end position="452"/>
    </location>
</feature>
<proteinExistence type="inferred from homology"/>
<keyword evidence="7 9" id="KW-1133">Transmembrane helix</keyword>
<evidence type="ECO:0000256" key="6">
    <source>
        <dbReference type="ARBA" id="ARBA00022692"/>
    </source>
</evidence>
<dbReference type="SUPFAM" id="SSF56112">
    <property type="entry name" value="Protein kinase-like (PK-like)"/>
    <property type="match status" value="1"/>
</dbReference>
<keyword evidence="6 9" id="KW-0812">Transmembrane</keyword>
<feature type="transmembrane region" description="Helical" evidence="9">
    <location>
        <begin position="522"/>
        <end position="545"/>
    </location>
</feature>
<keyword evidence="3" id="KW-1003">Cell membrane</keyword>
<comment type="pathway">
    <text evidence="1">Cofactor biosynthesis; ubiquinone biosynthesis [regulation].</text>
</comment>
<dbReference type="InterPro" id="IPR011009">
    <property type="entry name" value="Kinase-like_dom_sf"/>
</dbReference>
<gene>
    <name evidence="11" type="primary">ubiB</name>
    <name evidence="11" type="ORF">DEA61_06850</name>
    <name evidence="12" type="ORF">EV203_10242</name>
</gene>
<dbReference type="InterPro" id="IPR010232">
    <property type="entry name" value="UbiB"/>
</dbReference>
<evidence type="ECO:0000256" key="1">
    <source>
        <dbReference type="ARBA" id="ARBA00005020"/>
    </source>
</evidence>
<evidence type="ECO:0000256" key="5">
    <source>
        <dbReference type="ARBA" id="ARBA00022688"/>
    </source>
</evidence>
<dbReference type="RefSeq" id="WP_132038899.1">
    <property type="nucleotide sequence ID" value="NZ_DOLB01000100.1"/>
</dbReference>
<sequence>MNLLFVFRNKNITKRYKEILKILTKNGFGFISDILLKGRHIPFYILKSHDYMGAGERIRKTLEELGPTFIKLGQLLSTRADLIPHDILLELAKLQDKVAPENFNSIRGVLESELKGDIKEFFSYFEEEPIASASIGQVYRARTREGKEVVVKVQRPEVAEKVNADVVILKSIAKVLNDRIIDSPIDFVEIVEELTDSLLNELDYTQEGNNADRFRENFKNENYIYIPKVYWEYTTKRVLTMEYVEGISVKNKDLLIKMGYDLKRIARNGVWAIFLQVYKYGLFHGDPHPGNILITKEGKISYIDFGIVGYLDKSSREVLIELFKAFAENDTEEVIEILSDIGAIRSDTNLRSLKADLGRIINYFYNTPLRNISVNDSMKKIMAIVHRHKLMLPPGFTLFLKSLATVEGVGRDLDPDFSISDVAKDFVKQMYLQKIDVKEIIKENSKELHKALVILRKLPFRLQSIMTKLIKDDIKVRINIDESESLRYDLNIMINKVIVSIIASALIVGSSLVLTYGGGYKIFGYNAIGFFGYMIATLLCLWVFYRIFIVDRRKK</sequence>
<dbReference type="PANTHER" id="PTHR10566:SF113">
    <property type="entry name" value="PROTEIN ACTIVITY OF BC1 COMPLEX KINASE 7, CHLOROPLASTIC"/>
    <property type="match status" value="1"/>
</dbReference>
<dbReference type="NCBIfam" id="TIGR01982">
    <property type="entry name" value="UbiB"/>
    <property type="match status" value="1"/>
</dbReference>
<keyword evidence="5" id="KW-0831">Ubiquinone biosynthesis</keyword>
<dbReference type="InterPro" id="IPR050154">
    <property type="entry name" value="UbiB_kinase"/>
</dbReference>
<comment type="similarity">
    <text evidence="2">Belongs to the protein kinase superfamily. ADCK protein kinase family.</text>
</comment>
<keyword evidence="4" id="KW-0997">Cell inner membrane</keyword>
<dbReference type="InterPro" id="IPR004147">
    <property type="entry name" value="ABC1_dom"/>
</dbReference>
<evidence type="ECO:0000256" key="2">
    <source>
        <dbReference type="ARBA" id="ARBA00009670"/>
    </source>
</evidence>
<evidence type="ECO:0000256" key="4">
    <source>
        <dbReference type="ARBA" id="ARBA00022519"/>
    </source>
</evidence>
<dbReference type="GO" id="GO:0006744">
    <property type="term" value="P:ubiquinone biosynthetic process"/>
    <property type="evidence" value="ECO:0007669"/>
    <property type="project" value="UniProtKB-UniPathway"/>
</dbReference>
<accession>A0A117KW36</accession>
<reference evidence="12 14" key="2">
    <citation type="submission" date="2019-03" db="EMBL/GenBank/DDBJ databases">
        <title>Genomic Encyclopedia of Type Strains, Phase IV (KMG-IV): sequencing the most valuable type-strain genomes for metagenomic binning, comparative biology and taxonomic classification.</title>
        <authorList>
            <person name="Goeker M."/>
        </authorList>
    </citation>
    <scope>NUCLEOTIDE SEQUENCE [LARGE SCALE GENOMIC DNA]</scope>
    <source>
        <strain evidence="12 14">DSM 13054</strain>
    </source>
</reference>
<feature type="transmembrane region" description="Helical" evidence="9">
    <location>
        <begin position="497"/>
        <end position="516"/>
    </location>
</feature>
<dbReference type="AlphaFoldDB" id="A0A117KW36"/>
<evidence type="ECO:0000313" key="14">
    <source>
        <dbReference type="Proteomes" id="UP000294886"/>
    </source>
</evidence>
<dbReference type="EMBL" id="SLWU01000002">
    <property type="protein sequence ID" value="TCO68357.1"/>
    <property type="molecule type" value="Genomic_DNA"/>
</dbReference>
<dbReference type="PROSITE" id="PS50011">
    <property type="entry name" value="PROTEIN_KINASE_DOM"/>
    <property type="match status" value="1"/>
</dbReference>
<evidence type="ECO:0000256" key="7">
    <source>
        <dbReference type="ARBA" id="ARBA00022989"/>
    </source>
</evidence>
<dbReference type="PANTHER" id="PTHR10566">
    <property type="entry name" value="CHAPERONE-ACTIVITY OF BC1 COMPLEX CABC1 -RELATED"/>
    <property type="match status" value="1"/>
</dbReference>
<name>A0A117KW36_9THEO</name>
<organism evidence="11 13">
    <name type="scientific">Caldanaerobacter subterraneus</name>
    <dbReference type="NCBI Taxonomy" id="911092"/>
    <lineage>
        <taxon>Bacteria</taxon>
        <taxon>Bacillati</taxon>
        <taxon>Bacillota</taxon>
        <taxon>Clostridia</taxon>
        <taxon>Thermoanaerobacterales</taxon>
        <taxon>Thermoanaerobacteraceae</taxon>
        <taxon>Caldanaerobacter</taxon>
    </lineage>
</organism>
<evidence type="ECO:0000256" key="3">
    <source>
        <dbReference type="ARBA" id="ARBA00022475"/>
    </source>
</evidence>
<evidence type="ECO:0000313" key="12">
    <source>
        <dbReference type="EMBL" id="TCO68357.1"/>
    </source>
</evidence>
<dbReference type="CDD" id="cd05121">
    <property type="entry name" value="ABC1_ADCK3-like"/>
    <property type="match status" value="1"/>
</dbReference>
<dbReference type="Pfam" id="PF03109">
    <property type="entry name" value="ABC1"/>
    <property type="match status" value="1"/>
</dbReference>
<evidence type="ECO:0000256" key="8">
    <source>
        <dbReference type="ARBA" id="ARBA00023136"/>
    </source>
</evidence>
<dbReference type="GO" id="GO:0005524">
    <property type="term" value="F:ATP binding"/>
    <property type="evidence" value="ECO:0007669"/>
    <property type="project" value="InterPro"/>
</dbReference>
<dbReference type="EMBL" id="DOLB01000100">
    <property type="protein sequence ID" value="HBT49532.1"/>
    <property type="molecule type" value="Genomic_DNA"/>
</dbReference>
<evidence type="ECO:0000313" key="11">
    <source>
        <dbReference type="EMBL" id="HBT49532.1"/>
    </source>
</evidence>
<protein>
    <submittedName>
        <fullName evidence="12">2-octaprenylphenol hydroxylase</fullName>
    </submittedName>
    <submittedName>
        <fullName evidence="11">2-polyprenylphenol 6-hydroxylase</fullName>
    </submittedName>
</protein>
<reference evidence="11 13" key="1">
    <citation type="journal article" date="2018" name="Nat. Biotechnol.">
        <title>A standardized bacterial taxonomy based on genome phylogeny substantially revises the tree of life.</title>
        <authorList>
            <person name="Parks D.H."/>
            <person name="Chuvochina M."/>
            <person name="Waite D.W."/>
            <person name="Rinke C."/>
            <person name="Skarshewski A."/>
            <person name="Chaumeil P.A."/>
            <person name="Hugenholtz P."/>
        </authorList>
    </citation>
    <scope>NUCLEOTIDE SEQUENCE [LARGE SCALE GENOMIC DNA]</scope>
    <source>
        <strain evidence="11">UBA12544</strain>
    </source>
</reference>
<dbReference type="InterPro" id="IPR000719">
    <property type="entry name" value="Prot_kinase_dom"/>
</dbReference>
<dbReference type="Proteomes" id="UP000264445">
    <property type="component" value="Unassembled WGS sequence"/>
</dbReference>
<evidence type="ECO:0000256" key="9">
    <source>
        <dbReference type="SAM" id="Phobius"/>
    </source>
</evidence>
<dbReference type="Gene3D" id="1.10.510.10">
    <property type="entry name" value="Transferase(Phosphotransferase) domain 1"/>
    <property type="match status" value="1"/>
</dbReference>
<comment type="caution">
    <text evidence="11">The sequence shown here is derived from an EMBL/GenBank/DDBJ whole genome shotgun (WGS) entry which is preliminary data.</text>
</comment>
<evidence type="ECO:0000259" key="10">
    <source>
        <dbReference type="PROSITE" id="PS50011"/>
    </source>
</evidence>
<dbReference type="UniPathway" id="UPA00232"/>
<dbReference type="Proteomes" id="UP000294886">
    <property type="component" value="Unassembled WGS sequence"/>
</dbReference>